<comment type="subcellular location">
    <subcellularLocation>
        <location evidence="1">Cytoplasm</location>
        <location evidence="1">Cytoskeleton</location>
        <location evidence="1">Spindle</location>
    </subcellularLocation>
</comment>
<feature type="region of interest" description="Disordered" evidence="11">
    <location>
        <begin position="734"/>
        <end position="776"/>
    </location>
</feature>
<evidence type="ECO:0000256" key="1">
    <source>
        <dbReference type="ARBA" id="ARBA00004186"/>
    </source>
</evidence>
<dbReference type="Pfam" id="PF00225">
    <property type="entry name" value="Kinesin"/>
    <property type="match status" value="1"/>
</dbReference>
<dbReference type="GO" id="GO:1990023">
    <property type="term" value="C:mitotic spindle midzone"/>
    <property type="evidence" value="ECO:0007669"/>
    <property type="project" value="Ensembl"/>
</dbReference>
<dbReference type="GO" id="GO:0005829">
    <property type="term" value="C:cytosol"/>
    <property type="evidence" value="ECO:0007669"/>
    <property type="project" value="Ensembl"/>
</dbReference>
<dbReference type="InterPro" id="IPR027417">
    <property type="entry name" value="P-loop_NTPase"/>
</dbReference>
<dbReference type="GO" id="GO:0016887">
    <property type="term" value="F:ATP hydrolysis activity"/>
    <property type="evidence" value="ECO:0007669"/>
    <property type="project" value="Ensembl"/>
</dbReference>
<organism evidence="13 14">
    <name type="scientific">Anser brachyrhynchus</name>
    <name type="common">Pink-footed goose</name>
    <dbReference type="NCBI Taxonomy" id="132585"/>
    <lineage>
        <taxon>Eukaryota</taxon>
        <taxon>Metazoa</taxon>
        <taxon>Chordata</taxon>
        <taxon>Craniata</taxon>
        <taxon>Vertebrata</taxon>
        <taxon>Euteleostomi</taxon>
        <taxon>Archelosauria</taxon>
        <taxon>Archosauria</taxon>
        <taxon>Dinosauria</taxon>
        <taxon>Saurischia</taxon>
        <taxon>Theropoda</taxon>
        <taxon>Coelurosauria</taxon>
        <taxon>Aves</taxon>
        <taxon>Neognathae</taxon>
        <taxon>Galloanserae</taxon>
        <taxon>Anseriformes</taxon>
        <taxon>Anatidae</taxon>
        <taxon>Anserinae</taxon>
        <taxon>Anser</taxon>
    </lineage>
</organism>
<feature type="domain" description="Kinesin motor" evidence="12">
    <location>
        <begin position="56"/>
        <end position="455"/>
    </location>
</feature>
<evidence type="ECO:0000256" key="2">
    <source>
        <dbReference type="ARBA" id="ARBA00022490"/>
    </source>
</evidence>
<evidence type="ECO:0000256" key="7">
    <source>
        <dbReference type="ARBA" id="ARBA00023175"/>
    </source>
</evidence>
<feature type="region of interest" description="Disordered" evidence="11">
    <location>
        <begin position="1613"/>
        <end position="1632"/>
    </location>
</feature>
<keyword evidence="5 9" id="KW-0067">ATP-binding</keyword>
<dbReference type="SMART" id="SM00129">
    <property type="entry name" value="KISc"/>
    <property type="match status" value="1"/>
</dbReference>
<evidence type="ECO:0000256" key="8">
    <source>
        <dbReference type="ARBA" id="ARBA00023212"/>
    </source>
</evidence>
<keyword evidence="2" id="KW-0963">Cytoplasm</keyword>
<dbReference type="GO" id="GO:0007018">
    <property type="term" value="P:microtubule-based movement"/>
    <property type="evidence" value="ECO:0007669"/>
    <property type="project" value="InterPro"/>
</dbReference>
<keyword evidence="8" id="KW-0206">Cytoskeleton</keyword>
<dbReference type="GO" id="GO:0048471">
    <property type="term" value="C:perinuclear region of cytoplasm"/>
    <property type="evidence" value="ECO:0007669"/>
    <property type="project" value="Ensembl"/>
</dbReference>
<dbReference type="InterPro" id="IPR036961">
    <property type="entry name" value="Kinesin_motor_dom_sf"/>
</dbReference>
<evidence type="ECO:0000256" key="6">
    <source>
        <dbReference type="ARBA" id="ARBA00023054"/>
    </source>
</evidence>
<dbReference type="GO" id="GO:2000114">
    <property type="term" value="P:regulation of establishment of cell polarity"/>
    <property type="evidence" value="ECO:0007669"/>
    <property type="project" value="Ensembl"/>
</dbReference>
<feature type="coiled-coil region" evidence="10">
    <location>
        <begin position="781"/>
        <end position="885"/>
    </location>
</feature>
<dbReference type="GO" id="GO:0001843">
    <property type="term" value="P:neural tube closure"/>
    <property type="evidence" value="ECO:0007669"/>
    <property type="project" value="Ensembl"/>
</dbReference>
<name>A0A8B9C2D6_9AVES</name>
<evidence type="ECO:0000313" key="14">
    <source>
        <dbReference type="Proteomes" id="UP000694426"/>
    </source>
</evidence>
<dbReference type="Gene3D" id="3.40.850.10">
    <property type="entry name" value="Kinesin motor domain"/>
    <property type="match status" value="1"/>
</dbReference>
<dbReference type="GO" id="GO:0042803">
    <property type="term" value="F:protein homodimerization activity"/>
    <property type="evidence" value="ECO:0007669"/>
    <property type="project" value="Ensembl"/>
</dbReference>
<reference evidence="13" key="1">
    <citation type="submission" date="2025-08" db="UniProtKB">
        <authorList>
            <consortium name="Ensembl"/>
        </authorList>
    </citation>
    <scope>IDENTIFICATION</scope>
</reference>
<dbReference type="Proteomes" id="UP000694426">
    <property type="component" value="Unplaced"/>
</dbReference>
<feature type="binding site" evidence="9">
    <location>
        <begin position="150"/>
        <end position="157"/>
    </location>
    <ligand>
        <name>ATP</name>
        <dbReference type="ChEBI" id="CHEBI:30616"/>
    </ligand>
</feature>
<dbReference type="Ensembl" id="ENSABRT00000019150.1">
    <property type="protein sequence ID" value="ENSABRP00000013408.1"/>
    <property type="gene ID" value="ENSABRG00000011871.1"/>
</dbReference>
<evidence type="ECO:0000259" key="12">
    <source>
        <dbReference type="PROSITE" id="PS50067"/>
    </source>
</evidence>
<feature type="compositionally biased region" description="Basic and acidic residues" evidence="11">
    <location>
        <begin position="763"/>
        <end position="776"/>
    </location>
</feature>
<dbReference type="PRINTS" id="PR00380">
    <property type="entry name" value="KINESINHEAVY"/>
</dbReference>
<feature type="region of interest" description="Disordered" evidence="11">
    <location>
        <begin position="1564"/>
        <end position="1593"/>
    </location>
</feature>
<feature type="compositionally biased region" description="Basic and acidic residues" evidence="11">
    <location>
        <begin position="1564"/>
        <end position="1574"/>
    </location>
</feature>
<reference evidence="13" key="2">
    <citation type="submission" date="2025-09" db="UniProtKB">
        <authorList>
            <consortium name="Ensembl"/>
        </authorList>
    </citation>
    <scope>IDENTIFICATION</scope>
</reference>
<dbReference type="InterPro" id="IPR001752">
    <property type="entry name" value="Kinesin_motor_dom"/>
</dbReference>
<dbReference type="GO" id="GO:0030496">
    <property type="term" value="C:midbody"/>
    <property type="evidence" value="ECO:0007669"/>
    <property type="project" value="Ensembl"/>
</dbReference>
<keyword evidence="3" id="KW-0597">Phosphoprotein</keyword>
<sequence>MEPTWDEEKFFRPSYVTSAELPQRTGPVSVEDIKADLSDKFSLVSSSSDTSQSKGHIQVCLRVRPFTSLEKENEPQDCILLEDSTSIILKPPKNSFSRLSEKTAGQQIQKFTFSQVFGPETTQEEFFEGTMKQPVQDFLEGHSRLIFTYGVTNAGKTYTFLGTEDDVGVLPRTMDMLFKSIQGRLYTGMDLKPHRCRDYVKLTNDQVREETAIKNSILRLTKEVEEHFYDKYIHIRYTTMENYLKFSVWVSFFEIYNECFYDLLVPISNDKKRKTLRLAQDIKGCPYVKDLQWVQISDSREASRLLKLGLKHQSIASTKLNTSSSRSHSIFTVKVLKIEDLETPRVTQVNELSLCDLAGSERCTKTRNEGDRLKESGNINTSLLILGKCINALKNCQQSKLQQHIPFRESKLTHFLQGFLSGRGKVYMIVNISQCASAYDETLNVLKFSAIAQKVLVMDTSILPHDQSFGQKLARESSLLSVAKTSIPRKRATVLWDRSLEDVIEGDDDEMEEHHSMAEEEEEQKHDETQVLIGKEEYTALLNLIEDLKKKLITERKNKLVLELKIREEVVQEFVEYFAQREIDFIERLCNERERVEENSERRLEIFKELVNGYVKNPDEEDKLKDLSCSEQAGPRVFFIHFSPETFSKLMTELLFHISKKMNTQNARIQELMDIVGQKDDVITRLQDLISHLEETVKDYTVSSIKRKMAEESSNKVTESSQLKKCEETVLEVGRKRSLENEPTAEEEPPAKKGTISTITGQEQKRTERMNQNSSDKHVEMLALKERAETLESQLAALEEQCRREKSEKEEFSEQVANLQLKLSQSEERATGLSEELQQYQTDYQQIVSELDKQKTINKEKEEKIIQLNKEVEDAKQNIIDKVSQIKTIQSKVDKLCKSHLESHAMDIDLVDLKDSLDYKKDESETSQISPMYMQSQTASAADPRWESSFHYSVESIWEECKNIIKASSQKSQQIKELVQEVENLTKGLEDTENCNNQLKVKLSEITEQYSQSIKEKDLMDQLQEQIQKKTQDFEKQAAEDHRVIAQYKEEVNSYKVKIRELECLLEAFRTKEDSVIKLEEMLKEKESIILNLEANTVALQEKCANSDRKMKELNNKEANLKEEVVQLTNSLEKMKHSLWEKEKYENEKTQSIELLNKDLSESSALVQSLKKDLQRKEEEHEDLKEKFSDAKKQIQQVQKEVSTMRSEEKSLRNKVNELEKIKKQFGEELDIKQRAIQQLKKEQLSNEKLEEVSRLYENTRKELSAKEKIIEDMRMTLEEQEQTQIEQEQVLEAKLEENSRLVSELETWKQKYMQLNNQSNTDWQQKMTRNEERDINGNDKELIKLQKELKENEAKYQTDRKKWMEEKKGLIDQVKEAESHRNREMKKFAEDRERRIKQQAEIERLAAQLVEKDSNLQKWREERDKLVEALEVQLKTLASKTIQKDKEIAELKHYIKKNIINQLILGNAMVVIPPFRILAEPELSETVLDSSEVSTENGRTSRFPKPEMEIQFTPLQPNKMEVKHQGSASPVTVKIPTNKMLCIRLQLKYWSCISVQMYTTQTSRKEYPLRKQESTSSKRSARKKDGTLQKLGGFFQSSPTIIHSKAKKLIATMSSPKSSEPESLKENEIKPKRAKRKLYSTDISYPLDISLSSTLIEQNEKESDHLIIKRRLRSKPAK</sequence>
<dbReference type="PROSITE" id="PS50067">
    <property type="entry name" value="KINESIN_MOTOR_2"/>
    <property type="match status" value="1"/>
</dbReference>
<dbReference type="GO" id="GO:0050699">
    <property type="term" value="F:WW domain binding"/>
    <property type="evidence" value="ECO:0007669"/>
    <property type="project" value="Ensembl"/>
</dbReference>
<dbReference type="GO" id="GO:0048812">
    <property type="term" value="P:neuron projection morphogenesis"/>
    <property type="evidence" value="ECO:0007669"/>
    <property type="project" value="Ensembl"/>
</dbReference>
<dbReference type="SUPFAM" id="SSF52540">
    <property type="entry name" value="P-loop containing nucleoside triphosphate hydrolases"/>
    <property type="match status" value="1"/>
</dbReference>
<dbReference type="GO" id="GO:0008284">
    <property type="term" value="P:positive regulation of cell population proliferation"/>
    <property type="evidence" value="ECO:0007669"/>
    <property type="project" value="Ensembl"/>
</dbReference>
<dbReference type="GO" id="GO:2001224">
    <property type="term" value="P:positive regulation of neuron migration"/>
    <property type="evidence" value="ECO:0007669"/>
    <property type="project" value="Ensembl"/>
</dbReference>
<evidence type="ECO:0000256" key="4">
    <source>
        <dbReference type="ARBA" id="ARBA00022741"/>
    </source>
</evidence>
<evidence type="ECO:0000256" key="3">
    <source>
        <dbReference type="ARBA" id="ARBA00022553"/>
    </source>
</evidence>
<feature type="region of interest" description="Disordered" evidence="11">
    <location>
        <begin position="507"/>
        <end position="528"/>
    </location>
</feature>
<dbReference type="GO" id="GO:0051231">
    <property type="term" value="P:spindle elongation"/>
    <property type="evidence" value="ECO:0007669"/>
    <property type="project" value="TreeGrafter"/>
</dbReference>
<dbReference type="GO" id="GO:0090307">
    <property type="term" value="P:mitotic spindle assembly"/>
    <property type="evidence" value="ECO:0007669"/>
    <property type="project" value="TreeGrafter"/>
</dbReference>
<dbReference type="CDD" id="cd01368">
    <property type="entry name" value="KISc_KIF23_like"/>
    <property type="match status" value="1"/>
</dbReference>
<dbReference type="PANTHER" id="PTHR47970">
    <property type="entry name" value="KINESIN-LIKE PROTEIN KIF11"/>
    <property type="match status" value="1"/>
</dbReference>
<evidence type="ECO:0000256" key="11">
    <source>
        <dbReference type="SAM" id="MobiDB-lite"/>
    </source>
</evidence>
<dbReference type="GO" id="GO:0070938">
    <property type="term" value="C:contractile ring"/>
    <property type="evidence" value="ECO:0007669"/>
    <property type="project" value="Ensembl"/>
</dbReference>
<dbReference type="GO" id="GO:0005730">
    <property type="term" value="C:nucleolus"/>
    <property type="evidence" value="ECO:0007669"/>
    <property type="project" value="Ensembl"/>
</dbReference>
<comment type="similarity">
    <text evidence="9">Belongs to the TRAFAC class myosin-kinesin ATPase superfamily. Kinesin family.</text>
</comment>
<evidence type="ECO:0000313" key="13">
    <source>
        <dbReference type="Ensembl" id="ENSABRP00000013408.1"/>
    </source>
</evidence>
<gene>
    <name evidence="13" type="primary">KIF20B</name>
</gene>
<dbReference type="GO" id="GO:0005654">
    <property type="term" value="C:nucleoplasm"/>
    <property type="evidence" value="ECO:0007669"/>
    <property type="project" value="Ensembl"/>
</dbReference>
<dbReference type="GO" id="GO:0097431">
    <property type="term" value="C:mitotic spindle pole"/>
    <property type="evidence" value="ECO:0007669"/>
    <property type="project" value="Ensembl"/>
</dbReference>
<evidence type="ECO:0000256" key="10">
    <source>
        <dbReference type="SAM" id="Coils"/>
    </source>
</evidence>
<dbReference type="GO" id="GO:1903438">
    <property type="term" value="P:positive regulation of mitotic cytokinetic process"/>
    <property type="evidence" value="ECO:0007669"/>
    <property type="project" value="Ensembl"/>
</dbReference>
<feature type="compositionally biased region" description="Basic and acidic residues" evidence="11">
    <location>
        <begin position="1620"/>
        <end position="1632"/>
    </location>
</feature>
<dbReference type="GO" id="GO:0005524">
    <property type="term" value="F:ATP binding"/>
    <property type="evidence" value="ECO:0007669"/>
    <property type="project" value="UniProtKB-UniRule"/>
</dbReference>
<dbReference type="GO" id="GO:0036064">
    <property type="term" value="C:ciliary basal body"/>
    <property type="evidence" value="ECO:0007669"/>
    <property type="project" value="Ensembl"/>
</dbReference>
<dbReference type="GO" id="GO:0008574">
    <property type="term" value="F:plus-end-directed microtubule motor activity"/>
    <property type="evidence" value="ECO:0007669"/>
    <property type="project" value="Ensembl"/>
</dbReference>
<feature type="compositionally biased region" description="Basic and acidic residues" evidence="11">
    <location>
        <begin position="512"/>
        <end position="528"/>
    </location>
</feature>
<dbReference type="InterPro" id="IPR047149">
    <property type="entry name" value="KIF11-like"/>
</dbReference>
<dbReference type="GO" id="GO:0005813">
    <property type="term" value="C:centrosome"/>
    <property type="evidence" value="ECO:0007669"/>
    <property type="project" value="Ensembl"/>
</dbReference>
<dbReference type="GeneTree" id="ENSGT00940000155989"/>
<accession>A0A8B9C2D6</accession>
<keyword evidence="7 9" id="KW-0505">Motor protein</keyword>
<keyword evidence="6 10" id="KW-0175">Coiled coil</keyword>
<dbReference type="GO" id="GO:0090316">
    <property type="term" value="P:positive regulation of intracellular protein transport"/>
    <property type="evidence" value="ECO:0007669"/>
    <property type="project" value="Ensembl"/>
</dbReference>
<dbReference type="GO" id="GO:0005876">
    <property type="term" value="C:spindle microtubule"/>
    <property type="evidence" value="ECO:0007669"/>
    <property type="project" value="TreeGrafter"/>
</dbReference>
<dbReference type="GO" id="GO:0045171">
    <property type="term" value="C:intercellular bridge"/>
    <property type="evidence" value="ECO:0007669"/>
    <property type="project" value="Ensembl"/>
</dbReference>
<dbReference type="CDD" id="cd21786">
    <property type="entry name" value="RBD_KIF20B"/>
    <property type="match status" value="1"/>
</dbReference>
<keyword evidence="14" id="KW-1185">Reference proteome</keyword>
<dbReference type="GO" id="GO:0035372">
    <property type="term" value="P:protein localization to microtubule"/>
    <property type="evidence" value="ECO:0007669"/>
    <property type="project" value="Ensembl"/>
</dbReference>
<dbReference type="PANTHER" id="PTHR47970:SF29">
    <property type="entry name" value="KINESIN FAMILY MEMBER 20B"/>
    <property type="match status" value="1"/>
</dbReference>
<protein>
    <submittedName>
        <fullName evidence="13">Kinesin family member 20B</fullName>
    </submittedName>
</protein>
<evidence type="ECO:0000256" key="5">
    <source>
        <dbReference type="ARBA" id="ARBA00022840"/>
    </source>
</evidence>
<keyword evidence="4 9" id="KW-0547">Nucleotide-binding</keyword>
<evidence type="ECO:0000256" key="9">
    <source>
        <dbReference type="PROSITE-ProRule" id="PRU00283"/>
    </source>
</evidence>
<dbReference type="GO" id="GO:0008017">
    <property type="term" value="F:microtubule binding"/>
    <property type="evidence" value="ECO:0007669"/>
    <property type="project" value="Ensembl"/>
</dbReference>
<feature type="coiled-coil region" evidence="10">
    <location>
        <begin position="975"/>
        <end position="1437"/>
    </location>
</feature>
<proteinExistence type="inferred from homology"/>